<dbReference type="AlphaFoldDB" id="A0A486XU66"/>
<dbReference type="EMBL" id="CAAJGR010000119">
    <property type="protein sequence ID" value="VHO05057.1"/>
    <property type="molecule type" value="Genomic_DNA"/>
</dbReference>
<proteinExistence type="predicted"/>
<protein>
    <submittedName>
        <fullName evidence="1">ABC-type amino acid transport/signal transduction system</fullName>
    </submittedName>
</protein>
<reference evidence="1" key="1">
    <citation type="submission" date="2019-04" db="EMBL/GenBank/DDBJ databases">
        <authorList>
            <person name="Brambilla D."/>
        </authorList>
    </citation>
    <scope>NUCLEOTIDE SEQUENCE</scope>
    <source>
        <strain evidence="1">BAL1</strain>
    </source>
</reference>
<gene>
    <name evidence="1" type="ORF">BAL341_2259</name>
</gene>
<accession>A0A486XU66</accession>
<sequence>MLPASLVADDGVSLTFCYEDKQLLPYYTGEGDSGVALPGVTIEHLNAAVAQSVTPITLRFVRRPWLRCLQQLELNEVDALVATYRKSRQKFAVYPTTEHGELDPDRAMSSHASCLVHRFDMDIAQKIARSDGKLVVSRPLGHSNPEYPPHIEVLPVHSQHQALQLVVSGRVDATTTLCQVNGVNGADPSVSEHQLVLVYPPLYQTTGYLVFSKTFYQQHQAVAQQLWLLLADSIEPQRYYDYLHYPDTPKRDDSRK</sequence>
<organism evidence="1">
    <name type="scientific">Rheinheimera sp. BAL341</name>
    <dbReference type="NCBI Taxonomy" id="1708203"/>
    <lineage>
        <taxon>Bacteria</taxon>
        <taxon>Pseudomonadati</taxon>
        <taxon>Pseudomonadota</taxon>
        <taxon>Gammaproteobacteria</taxon>
        <taxon>Chromatiales</taxon>
        <taxon>Chromatiaceae</taxon>
        <taxon>Rheinheimera</taxon>
    </lineage>
</organism>
<name>A0A486XU66_9GAMM</name>
<evidence type="ECO:0000313" key="1">
    <source>
        <dbReference type="EMBL" id="VHO05057.1"/>
    </source>
</evidence>
<dbReference type="SUPFAM" id="SSF53850">
    <property type="entry name" value="Periplasmic binding protein-like II"/>
    <property type="match status" value="1"/>
</dbReference>